<evidence type="ECO:0000256" key="2">
    <source>
        <dbReference type="ARBA" id="ARBA00004613"/>
    </source>
</evidence>
<organism evidence="13 14">
    <name type="scientific">Trichoderma cornu-damae</name>
    <dbReference type="NCBI Taxonomy" id="654480"/>
    <lineage>
        <taxon>Eukaryota</taxon>
        <taxon>Fungi</taxon>
        <taxon>Dikarya</taxon>
        <taxon>Ascomycota</taxon>
        <taxon>Pezizomycotina</taxon>
        <taxon>Sordariomycetes</taxon>
        <taxon>Hypocreomycetidae</taxon>
        <taxon>Hypocreales</taxon>
        <taxon>Hypocreaceae</taxon>
        <taxon>Trichoderma</taxon>
    </lineage>
</organism>
<keyword evidence="14" id="KW-1185">Reference proteome</keyword>
<feature type="binding site" description="axial binding residue" evidence="9">
    <location>
        <position position="43"/>
    </location>
    <ligand>
        <name>heme</name>
        <dbReference type="ChEBI" id="CHEBI:30413"/>
    </ligand>
    <ligandPart>
        <name>Fe</name>
        <dbReference type="ChEBI" id="CHEBI:18248"/>
    </ligandPart>
</feature>
<feature type="chain" id="PRO_5040134160" evidence="11">
    <location>
        <begin position="17"/>
        <end position="248"/>
    </location>
</feature>
<comment type="caution">
    <text evidence="9">Lacks conserved residue(s) required for the propagation of feature annotation.</text>
</comment>
<keyword evidence="5" id="KW-0325">Glycoprotein</keyword>
<comment type="caution">
    <text evidence="13">The sequence shown here is derived from an EMBL/GenBank/DDBJ whole genome shotgun (WGS) entry which is preliminary data.</text>
</comment>
<dbReference type="AlphaFoldDB" id="A0A9P8QFZ1"/>
<keyword evidence="6 11" id="KW-0732">Signal</keyword>
<dbReference type="GO" id="GO:0046872">
    <property type="term" value="F:metal ion binding"/>
    <property type="evidence" value="ECO:0007669"/>
    <property type="project" value="UniProtKB-UniRule"/>
</dbReference>
<evidence type="ECO:0000313" key="13">
    <source>
        <dbReference type="EMBL" id="KAH6604165.1"/>
    </source>
</evidence>
<keyword evidence="9" id="KW-0479">Metal-binding</keyword>
<feature type="disulfide bond" evidence="9">
    <location>
        <begin position="39"/>
        <end position="46"/>
    </location>
</feature>
<keyword evidence="4" id="KW-0964">Secreted</keyword>
<evidence type="ECO:0000256" key="3">
    <source>
        <dbReference type="ARBA" id="ARBA00010031"/>
    </source>
</evidence>
<feature type="compositionally biased region" description="Low complexity" evidence="10">
    <location>
        <begin position="186"/>
        <end position="200"/>
    </location>
</feature>
<dbReference type="GO" id="GO:0005576">
    <property type="term" value="C:extracellular region"/>
    <property type="evidence" value="ECO:0007669"/>
    <property type="project" value="UniProtKB-SubCell"/>
</dbReference>
<evidence type="ECO:0000256" key="6">
    <source>
        <dbReference type="ARBA" id="ARBA00022729"/>
    </source>
</evidence>
<keyword evidence="7 9" id="KW-1015">Disulfide bond</keyword>
<evidence type="ECO:0000259" key="12">
    <source>
        <dbReference type="PROSITE" id="PS52012"/>
    </source>
</evidence>
<evidence type="ECO:0000256" key="5">
    <source>
        <dbReference type="ARBA" id="ARBA00022622"/>
    </source>
</evidence>
<keyword evidence="9" id="KW-0349">Heme</keyword>
<feature type="region of interest" description="Disordered" evidence="10">
    <location>
        <begin position="95"/>
        <end position="200"/>
    </location>
</feature>
<gene>
    <name evidence="13" type="ORF">Trco_007611</name>
</gene>
<dbReference type="GO" id="GO:0098552">
    <property type="term" value="C:side of membrane"/>
    <property type="evidence" value="ECO:0007669"/>
    <property type="project" value="UniProtKB-KW"/>
</dbReference>
<evidence type="ECO:0000256" key="11">
    <source>
        <dbReference type="SAM" id="SignalP"/>
    </source>
</evidence>
<protein>
    <submittedName>
        <fullName evidence="13">Cfem domain-containing</fullName>
    </submittedName>
</protein>
<dbReference type="OrthoDB" id="3559948at2759"/>
<evidence type="ECO:0000256" key="4">
    <source>
        <dbReference type="ARBA" id="ARBA00022525"/>
    </source>
</evidence>
<dbReference type="InterPro" id="IPR008427">
    <property type="entry name" value="Extracellular_membr_CFEM_dom"/>
</dbReference>
<evidence type="ECO:0000256" key="8">
    <source>
        <dbReference type="ARBA" id="ARBA00023288"/>
    </source>
</evidence>
<evidence type="ECO:0000256" key="1">
    <source>
        <dbReference type="ARBA" id="ARBA00004589"/>
    </source>
</evidence>
<dbReference type="Pfam" id="PF05730">
    <property type="entry name" value="CFEM"/>
    <property type="match status" value="1"/>
</dbReference>
<accession>A0A9P8QFZ1</accession>
<comment type="similarity">
    <text evidence="3">Belongs to the RBT5 family.</text>
</comment>
<feature type="compositionally biased region" description="Polar residues" evidence="10">
    <location>
        <begin position="166"/>
        <end position="180"/>
    </location>
</feature>
<keyword evidence="5" id="KW-0472">Membrane</keyword>
<evidence type="ECO:0000256" key="10">
    <source>
        <dbReference type="SAM" id="MobiDB-lite"/>
    </source>
</evidence>
<comment type="subcellular location">
    <subcellularLocation>
        <location evidence="1">Membrane</location>
        <topology evidence="1">Lipid-anchor</topology>
        <topology evidence="1">GPI-anchor</topology>
    </subcellularLocation>
    <subcellularLocation>
        <location evidence="2">Secreted</location>
    </subcellularLocation>
</comment>
<keyword evidence="9" id="KW-0408">Iron</keyword>
<keyword evidence="5" id="KW-0336">GPI-anchor</keyword>
<dbReference type="Proteomes" id="UP000827724">
    <property type="component" value="Unassembled WGS sequence"/>
</dbReference>
<evidence type="ECO:0000256" key="7">
    <source>
        <dbReference type="ARBA" id="ARBA00023157"/>
    </source>
</evidence>
<keyword evidence="8" id="KW-0449">Lipoprotein</keyword>
<dbReference type="SMART" id="SM00747">
    <property type="entry name" value="CFEM"/>
    <property type="match status" value="1"/>
</dbReference>
<feature type="compositionally biased region" description="Low complexity" evidence="10">
    <location>
        <begin position="104"/>
        <end position="165"/>
    </location>
</feature>
<dbReference type="EMBL" id="JAIWOZ010000006">
    <property type="protein sequence ID" value="KAH6604165.1"/>
    <property type="molecule type" value="Genomic_DNA"/>
</dbReference>
<sequence>MKASVVSLLLAGLVAAQDFAGQPQCAIPCLEDAIPKAGCALTDTACACKPDVQAKLLTLVGPCLIRKCSPADLGQAQAAAADACKKLAASASSSPQSVVEHSTEAATTAPGSSTTAPGSSTTAATGSTTAESATTRSTTAESTTAESTTAESTTVAAESTTAKATPSETKPSNIASNGATIPTGPSGVSNSTVSGSRSVVTRTSTALVDAGEGNPTSSGAPASTTLAGDAAGPVAGVLGAVLAALMAL</sequence>
<proteinExistence type="inferred from homology"/>
<dbReference type="PROSITE" id="PS52012">
    <property type="entry name" value="CFEM"/>
    <property type="match status" value="1"/>
</dbReference>
<name>A0A9P8QFZ1_9HYPO</name>
<evidence type="ECO:0000313" key="14">
    <source>
        <dbReference type="Proteomes" id="UP000827724"/>
    </source>
</evidence>
<evidence type="ECO:0000256" key="9">
    <source>
        <dbReference type="PROSITE-ProRule" id="PRU01356"/>
    </source>
</evidence>
<reference evidence="13" key="1">
    <citation type="submission" date="2021-08" db="EMBL/GenBank/DDBJ databases">
        <title>Chromosome-Level Trichoderma cornu-damae using Hi-C Data.</title>
        <authorList>
            <person name="Kim C.S."/>
        </authorList>
    </citation>
    <scope>NUCLEOTIDE SEQUENCE</scope>
    <source>
        <strain evidence="13">KA19-0412C</strain>
    </source>
</reference>
<feature type="signal peptide" evidence="11">
    <location>
        <begin position="1"/>
        <end position="16"/>
    </location>
</feature>
<feature type="domain" description="CFEM" evidence="12">
    <location>
        <begin position="1"/>
        <end position="114"/>
    </location>
</feature>